<dbReference type="Proteomes" id="UP001152320">
    <property type="component" value="Chromosome 12"/>
</dbReference>
<organism evidence="3 4">
    <name type="scientific">Holothuria leucospilota</name>
    <name type="common">Black long sea cucumber</name>
    <name type="synonym">Mertensiothuria leucospilota</name>
    <dbReference type="NCBI Taxonomy" id="206669"/>
    <lineage>
        <taxon>Eukaryota</taxon>
        <taxon>Metazoa</taxon>
        <taxon>Echinodermata</taxon>
        <taxon>Eleutherozoa</taxon>
        <taxon>Echinozoa</taxon>
        <taxon>Holothuroidea</taxon>
        <taxon>Aspidochirotacea</taxon>
        <taxon>Aspidochirotida</taxon>
        <taxon>Holothuriidae</taxon>
        <taxon>Holothuria</taxon>
    </lineage>
</organism>
<dbReference type="AlphaFoldDB" id="A0A9Q1BTJ7"/>
<evidence type="ECO:0000256" key="1">
    <source>
        <dbReference type="SAM" id="Coils"/>
    </source>
</evidence>
<dbReference type="EMBL" id="JAIZAY010000012">
    <property type="protein sequence ID" value="KAJ8032314.1"/>
    <property type="molecule type" value="Genomic_DNA"/>
</dbReference>
<keyword evidence="1" id="KW-0175">Coiled coil</keyword>
<dbReference type="Pfam" id="PF00643">
    <property type="entry name" value="zf-B_box"/>
    <property type="match status" value="1"/>
</dbReference>
<evidence type="ECO:0000313" key="4">
    <source>
        <dbReference type="Proteomes" id="UP001152320"/>
    </source>
</evidence>
<sequence length="575" mass="66040">MLASMRDAPRCHIHLEEISKLYCETCDNLSVCMACTYGEHKGHNLHEVKALAKLKREELTSKLKELEEIEKGTNLMTPRQAKEKLILNVGIEREKAINMHDEEDQKIVKEMQNIEERRQQVKEEKQTTEKKVCDSLQREMENKILEIKLKYQEILMVKKSEIGAAFQERESSLKKELNKLLEKRKRFNRDKTAVLDVIKKQLNENVKIIETMSEHFDNITKRFEALNEMASSILASGNDWSAVQCIPDMCTAATNLMKDLKADFPDLTTFTGVSVNYKQYSFGKRNVTKISEQVKKTITLQNRFKYVGGMTSSGDGNIVISGCTSDLEASFIIVVDMDGRILKEKKLKTGEDCPIQHCKFISQHKVATVCTPNEIGLYDVRDGSYIKKNISDVFRSWPKERHVTCVATDPVNNHILVGGNNSRNVYVFNDRLNYLRILTLPEMIKWPRDITVSGGHLLVCDYDGKKCFVTTMDGMEGRLVGELMKPNLAWNSPKPISVCSDRNGFMYVLWQNFTQHSYRCYLVQYNHDGSQVLTTRKLEGSAEVVTLVETFQREKLLVATYDTQTVYLYDLLKED</sequence>
<reference evidence="3" key="1">
    <citation type="submission" date="2021-10" db="EMBL/GenBank/DDBJ databases">
        <title>Tropical sea cucumber genome reveals ecological adaptation and Cuvierian tubules defense mechanism.</title>
        <authorList>
            <person name="Chen T."/>
        </authorList>
    </citation>
    <scope>NUCLEOTIDE SEQUENCE</scope>
    <source>
        <strain evidence="3">Nanhai2018</strain>
        <tissue evidence="3">Muscle</tissue>
    </source>
</reference>
<evidence type="ECO:0000313" key="3">
    <source>
        <dbReference type="EMBL" id="KAJ8032314.1"/>
    </source>
</evidence>
<dbReference type="PANTHER" id="PTHR25462:SF296">
    <property type="entry name" value="MEIOTIC P26, ISOFORM F"/>
    <property type="match status" value="1"/>
</dbReference>
<accession>A0A9Q1BTJ7</accession>
<dbReference type="InterPro" id="IPR047153">
    <property type="entry name" value="TRIM45/56/19-like"/>
</dbReference>
<gene>
    <name evidence="3" type="ORF">HOLleu_25808</name>
</gene>
<comment type="caution">
    <text evidence="3">The sequence shown here is derived from an EMBL/GenBank/DDBJ whole genome shotgun (WGS) entry which is preliminary data.</text>
</comment>
<feature type="domain" description="B box-type" evidence="2">
    <location>
        <begin position="8"/>
        <end position="45"/>
    </location>
</feature>
<feature type="coiled-coil region" evidence="1">
    <location>
        <begin position="104"/>
        <end position="131"/>
    </location>
</feature>
<dbReference type="Gene3D" id="3.30.160.60">
    <property type="entry name" value="Classic Zinc Finger"/>
    <property type="match status" value="1"/>
</dbReference>
<dbReference type="SUPFAM" id="SSF57845">
    <property type="entry name" value="B-box zinc-binding domain"/>
    <property type="match status" value="1"/>
</dbReference>
<dbReference type="GO" id="GO:0008270">
    <property type="term" value="F:zinc ion binding"/>
    <property type="evidence" value="ECO:0007669"/>
    <property type="project" value="InterPro"/>
</dbReference>
<protein>
    <recommendedName>
        <fullName evidence="2">B box-type domain-containing protein</fullName>
    </recommendedName>
</protein>
<dbReference type="OrthoDB" id="10113904at2759"/>
<dbReference type="InterPro" id="IPR011042">
    <property type="entry name" value="6-blade_b-propeller_TolB-like"/>
</dbReference>
<dbReference type="Gene3D" id="2.120.10.30">
    <property type="entry name" value="TolB, C-terminal domain"/>
    <property type="match status" value="1"/>
</dbReference>
<dbReference type="SUPFAM" id="SSF75011">
    <property type="entry name" value="3-carboxy-cis,cis-mucoante lactonizing enzyme"/>
    <property type="match status" value="1"/>
</dbReference>
<keyword evidence="4" id="KW-1185">Reference proteome</keyword>
<evidence type="ECO:0000259" key="2">
    <source>
        <dbReference type="Pfam" id="PF00643"/>
    </source>
</evidence>
<dbReference type="InterPro" id="IPR000315">
    <property type="entry name" value="Znf_B-box"/>
</dbReference>
<dbReference type="PANTHER" id="PTHR25462">
    <property type="entry name" value="BONUS, ISOFORM C-RELATED"/>
    <property type="match status" value="1"/>
</dbReference>
<name>A0A9Q1BTJ7_HOLLE</name>
<proteinExistence type="predicted"/>